<dbReference type="Pfam" id="PF04264">
    <property type="entry name" value="YceI"/>
    <property type="match status" value="1"/>
</dbReference>
<gene>
    <name evidence="3" type="ORF">C7435_2606</name>
</gene>
<name>A0A495D1X6_9PROT</name>
<keyword evidence="1" id="KW-0732">Signal</keyword>
<dbReference type="OrthoDB" id="9811006at2"/>
<accession>A0A495D1X6</accession>
<dbReference type="RefSeq" id="WP_121212016.1">
    <property type="nucleotide sequence ID" value="NZ_RBIM01000006.1"/>
</dbReference>
<dbReference type="PANTHER" id="PTHR34406">
    <property type="entry name" value="PROTEIN YCEI"/>
    <property type="match status" value="1"/>
</dbReference>
<evidence type="ECO:0000259" key="2">
    <source>
        <dbReference type="SMART" id="SM00867"/>
    </source>
</evidence>
<evidence type="ECO:0000313" key="3">
    <source>
        <dbReference type="EMBL" id="RKQ95503.1"/>
    </source>
</evidence>
<proteinExistence type="predicted"/>
<dbReference type="Proteomes" id="UP000273675">
    <property type="component" value="Unassembled WGS sequence"/>
</dbReference>
<dbReference type="SUPFAM" id="SSF101874">
    <property type="entry name" value="YceI-like"/>
    <property type="match status" value="1"/>
</dbReference>
<evidence type="ECO:0000313" key="4">
    <source>
        <dbReference type="Proteomes" id="UP000273675"/>
    </source>
</evidence>
<feature type="signal peptide" evidence="1">
    <location>
        <begin position="1"/>
        <end position="21"/>
    </location>
</feature>
<dbReference type="InterPro" id="IPR007372">
    <property type="entry name" value="Lipid/polyisoprenoid-bd_YceI"/>
</dbReference>
<dbReference type="AlphaFoldDB" id="A0A495D1X6"/>
<dbReference type="EMBL" id="RBIM01000006">
    <property type="protein sequence ID" value="RKQ95503.1"/>
    <property type="molecule type" value="Genomic_DNA"/>
</dbReference>
<feature type="domain" description="Lipid/polyisoprenoid-binding YceI-like" evidence="2">
    <location>
        <begin position="37"/>
        <end position="213"/>
    </location>
</feature>
<dbReference type="PANTHER" id="PTHR34406:SF1">
    <property type="entry name" value="PROTEIN YCEI"/>
    <property type="match status" value="1"/>
</dbReference>
<comment type="caution">
    <text evidence="3">The sequence shown here is derived from an EMBL/GenBank/DDBJ whole genome shotgun (WGS) entry which is preliminary data.</text>
</comment>
<feature type="chain" id="PRO_5019813948" evidence="1">
    <location>
        <begin position="22"/>
        <end position="223"/>
    </location>
</feature>
<organism evidence="3 4">
    <name type="scientific">Maricaulis maris</name>
    <dbReference type="NCBI Taxonomy" id="74318"/>
    <lineage>
        <taxon>Bacteria</taxon>
        <taxon>Pseudomonadati</taxon>
        <taxon>Pseudomonadota</taxon>
        <taxon>Alphaproteobacteria</taxon>
        <taxon>Maricaulales</taxon>
        <taxon>Maricaulaceae</taxon>
        <taxon>Maricaulis</taxon>
    </lineage>
</organism>
<reference evidence="3 4" key="1">
    <citation type="submission" date="2018-10" db="EMBL/GenBank/DDBJ databases">
        <title>Genomic Encyclopedia of Type Strains, Phase IV (KMG-IV): sequencing the most valuable type-strain genomes for metagenomic binning, comparative biology and taxonomic classification.</title>
        <authorList>
            <person name="Goeker M."/>
        </authorList>
    </citation>
    <scope>NUCLEOTIDE SEQUENCE [LARGE SCALE GENOMIC DNA]</scope>
    <source>
        <strain evidence="3 4">DSM 4734</strain>
    </source>
</reference>
<evidence type="ECO:0000256" key="1">
    <source>
        <dbReference type="SAM" id="SignalP"/>
    </source>
</evidence>
<dbReference type="SMART" id="SM00867">
    <property type="entry name" value="YceI"/>
    <property type="match status" value="1"/>
</dbReference>
<dbReference type="Gene3D" id="2.40.128.110">
    <property type="entry name" value="Lipid/polyisoprenoid-binding, YceI-like"/>
    <property type="match status" value="1"/>
</dbReference>
<protein>
    <submittedName>
        <fullName evidence="3">Polyisoprenoid-binding protein YceI</fullName>
    </submittedName>
</protein>
<dbReference type="InterPro" id="IPR036761">
    <property type="entry name" value="TTHA0802/YceI-like_sf"/>
</dbReference>
<sequence>MIVRIPLVAGAFAVALTAAGAAQDIQAPPMTPPPAGEYTLDPAHGSVILHAGHMGYSRYPVRFTRFDMQLDFDPAAPETMSVSARIDPSSLDTHYPGEDVDFDAILTGPQWLDVENFPAIGFVSHSVELTGPDSADVTGTLSMMGFERTITLQVTYNGGYAGMAVYDPQARIGFSATAEFNRSDFGLAYGIPAEGSSFGVADRVTVSIEAELIGPPLEAPPAE</sequence>